<dbReference type="EMBL" id="CYYC01000006">
    <property type="protein sequence ID" value="CUM86055.1"/>
    <property type="molecule type" value="Genomic_DNA"/>
</dbReference>
<reference evidence="28 29" key="2">
    <citation type="submission" date="2018-08" db="EMBL/GenBank/DDBJ databases">
        <title>A genome reference for cultivated species of the human gut microbiota.</title>
        <authorList>
            <person name="Zou Y."/>
            <person name="Xue W."/>
            <person name="Luo G."/>
        </authorList>
    </citation>
    <scope>NUCLEOTIDE SEQUENCE [LARGE SCALE GENOMIC DNA]</scope>
    <source>
        <strain evidence="25 30">AF31-17AC</strain>
        <strain evidence="24 29">AF45-14BH</strain>
        <strain evidence="23 31">AM48-23BH</strain>
        <strain evidence="22 28">TM10-1AC</strain>
    </source>
</reference>
<dbReference type="PANTHER" id="PTHR46382">
    <property type="entry name" value="PHOSPHATIDATE CYTIDYLYLTRANSFERASE"/>
    <property type="match status" value="1"/>
</dbReference>
<keyword evidence="16" id="KW-0594">Phospholipid biosynthesis</keyword>
<evidence type="ECO:0000256" key="4">
    <source>
        <dbReference type="ARBA" id="ARBA00005189"/>
    </source>
</evidence>
<evidence type="ECO:0000256" key="10">
    <source>
        <dbReference type="ARBA" id="ARBA00022679"/>
    </source>
</evidence>
<evidence type="ECO:0000256" key="19">
    <source>
        <dbReference type="SAM" id="Phobius"/>
    </source>
</evidence>
<evidence type="ECO:0000256" key="1">
    <source>
        <dbReference type="ARBA" id="ARBA00001698"/>
    </source>
</evidence>
<evidence type="ECO:0000313" key="26">
    <source>
        <dbReference type="Proteomes" id="UP000095390"/>
    </source>
</evidence>
<comment type="pathway">
    <text evidence="3 18">Phospholipid metabolism; CDP-diacylglycerol biosynthesis; CDP-diacylglycerol from sn-glycerol 3-phosphate: step 3/3.</text>
</comment>
<dbReference type="RefSeq" id="WP_022170629.1">
    <property type="nucleotide sequence ID" value="NZ_BLYK01000055.1"/>
</dbReference>
<evidence type="ECO:0000256" key="14">
    <source>
        <dbReference type="ARBA" id="ARBA00023098"/>
    </source>
</evidence>
<dbReference type="Proteomes" id="UP000262524">
    <property type="component" value="Unassembled WGS sequence"/>
</dbReference>
<dbReference type="AlphaFoldDB" id="A0A173S846"/>
<evidence type="ECO:0000313" key="27">
    <source>
        <dbReference type="Proteomes" id="UP000095679"/>
    </source>
</evidence>
<keyword evidence="15 19" id="KW-0472">Membrane</keyword>
<feature type="transmembrane region" description="Helical" evidence="19">
    <location>
        <begin position="105"/>
        <end position="123"/>
    </location>
</feature>
<dbReference type="EMBL" id="QSEP01000036">
    <property type="protein sequence ID" value="RGZ82954.1"/>
    <property type="molecule type" value="Genomic_DNA"/>
</dbReference>
<feature type="transmembrane region" description="Helical" evidence="19">
    <location>
        <begin position="75"/>
        <end position="93"/>
    </location>
</feature>
<gene>
    <name evidence="20" type="primary">cdsA</name>
    <name evidence="24" type="ORF">DW068_08040</name>
    <name evidence="23" type="ORF">DW972_07375</name>
    <name evidence="25" type="ORF">DWZ29_11635</name>
    <name evidence="22" type="ORF">DXD91_07720</name>
    <name evidence="21" type="ORF">ERS852450_02186</name>
    <name evidence="20" type="ORF">ERS852578_00711</name>
</gene>
<evidence type="ECO:0000313" key="28">
    <source>
        <dbReference type="Proteomes" id="UP000262524"/>
    </source>
</evidence>
<dbReference type="Pfam" id="PF01148">
    <property type="entry name" value="CTP_transf_1"/>
    <property type="match status" value="1"/>
</dbReference>
<keyword evidence="13 19" id="KW-1133">Transmembrane helix</keyword>
<evidence type="ECO:0000313" key="31">
    <source>
        <dbReference type="Proteomes" id="UP000286561"/>
    </source>
</evidence>
<feature type="transmembrane region" description="Helical" evidence="19">
    <location>
        <begin position="129"/>
        <end position="150"/>
    </location>
</feature>
<dbReference type="Proteomes" id="UP000095390">
    <property type="component" value="Unassembled WGS sequence"/>
</dbReference>
<evidence type="ECO:0000313" key="23">
    <source>
        <dbReference type="EMBL" id="RGZ82954.1"/>
    </source>
</evidence>
<evidence type="ECO:0000256" key="9">
    <source>
        <dbReference type="ARBA" id="ARBA00022516"/>
    </source>
</evidence>
<evidence type="ECO:0000313" key="22">
    <source>
        <dbReference type="EMBL" id="RGI87829.1"/>
    </source>
</evidence>
<organism evidence="20 26">
    <name type="scientific">Anaerobutyricum hallii</name>
    <dbReference type="NCBI Taxonomy" id="39488"/>
    <lineage>
        <taxon>Bacteria</taxon>
        <taxon>Bacillati</taxon>
        <taxon>Bacillota</taxon>
        <taxon>Clostridia</taxon>
        <taxon>Lachnospirales</taxon>
        <taxon>Lachnospiraceae</taxon>
        <taxon>Anaerobutyricum</taxon>
    </lineage>
</organism>
<dbReference type="EMBL" id="CYZL01000020">
    <property type="protein sequence ID" value="CUO66774.1"/>
    <property type="molecule type" value="Genomic_DNA"/>
</dbReference>
<dbReference type="EC" id="2.7.7.41" evidence="6 18"/>
<feature type="transmembrane region" description="Helical" evidence="19">
    <location>
        <begin position="201"/>
        <end position="222"/>
    </location>
</feature>
<name>A0A173S846_9FIRM</name>
<dbReference type="Proteomes" id="UP000286561">
    <property type="component" value="Unassembled WGS sequence"/>
</dbReference>
<evidence type="ECO:0000256" key="12">
    <source>
        <dbReference type="ARBA" id="ARBA00022695"/>
    </source>
</evidence>
<evidence type="ECO:0000313" key="30">
    <source>
        <dbReference type="Proteomes" id="UP000283700"/>
    </source>
</evidence>
<feature type="transmembrane region" description="Helical" evidence="19">
    <location>
        <begin position="171"/>
        <end position="189"/>
    </location>
</feature>
<comment type="similarity">
    <text evidence="5 18">Belongs to the CDS family.</text>
</comment>
<dbReference type="InterPro" id="IPR000374">
    <property type="entry name" value="PC_trans"/>
</dbReference>
<dbReference type="Proteomes" id="UP000283497">
    <property type="component" value="Unassembled WGS sequence"/>
</dbReference>
<evidence type="ECO:0000313" key="21">
    <source>
        <dbReference type="EMBL" id="CUO66774.1"/>
    </source>
</evidence>
<evidence type="ECO:0000256" key="17">
    <source>
        <dbReference type="ARBA" id="ARBA00023264"/>
    </source>
</evidence>
<evidence type="ECO:0000256" key="18">
    <source>
        <dbReference type="RuleBase" id="RU003938"/>
    </source>
</evidence>
<dbReference type="GO" id="GO:0016024">
    <property type="term" value="P:CDP-diacylglycerol biosynthetic process"/>
    <property type="evidence" value="ECO:0007669"/>
    <property type="project" value="UniProtKB-UniPathway"/>
</dbReference>
<evidence type="ECO:0000313" key="25">
    <source>
        <dbReference type="EMBL" id="RHN11681.1"/>
    </source>
</evidence>
<reference evidence="26 27" key="1">
    <citation type="submission" date="2015-09" db="EMBL/GenBank/DDBJ databases">
        <authorList>
            <consortium name="Pathogen Informatics"/>
        </authorList>
    </citation>
    <scope>NUCLEOTIDE SEQUENCE [LARGE SCALE GENOMIC DNA]</scope>
    <source>
        <strain evidence="21 27">2789STDY5834835</strain>
        <strain evidence="20 26">2789STDY5834966</strain>
    </source>
</reference>
<dbReference type="GO" id="GO:0005886">
    <property type="term" value="C:plasma membrane"/>
    <property type="evidence" value="ECO:0007669"/>
    <property type="project" value="UniProtKB-SubCell"/>
</dbReference>
<keyword evidence="17" id="KW-1208">Phospholipid metabolism</keyword>
<evidence type="ECO:0000256" key="2">
    <source>
        <dbReference type="ARBA" id="ARBA00004651"/>
    </source>
</evidence>
<evidence type="ECO:0000256" key="8">
    <source>
        <dbReference type="ARBA" id="ARBA00022475"/>
    </source>
</evidence>
<dbReference type="EMBL" id="QRQO01000035">
    <property type="protein sequence ID" value="RHN11681.1"/>
    <property type="molecule type" value="Genomic_DNA"/>
</dbReference>
<comment type="subcellular location">
    <subcellularLocation>
        <location evidence="2">Cell membrane</location>
        <topology evidence="2">Multi-pass membrane protein</topology>
    </subcellularLocation>
</comment>
<evidence type="ECO:0000256" key="16">
    <source>
        <dbReference type="ARBA" id="ARBA00023209"/>
    </source>
</evidence>
<feature type="transmembrane region" description="Helical" evidence="19">
    <location>
        <begin position="251"/>
        <end position="268"/>
    </location>
</feature>
<evidence type="ECO:0000256" key="7">
    <source>
        <dbReference type="ARBA" id="ARBA00019373"/>
    </source>
</evidence>
<dbReference type="EMBL" id="QRNJ01000027">
    <property type="protein sequence ID" value="RHK39251.1"/>
    <property type="molecule type" value="Genomic_DNA"/>
</dbReference>
<dbReference type="EMBL" id="QSOE01000041">
    <property type="protein sequence ID" value="RGI87829.1"/>
    <property type="molecule type" value="Genomic_DNA"/>
</dbReference>
<dbReference type="Proteomes" id="UP000095679">
    <property type="component" value="Unassembled WGS sequence"/>
</dbReference>
<keyword evidence="11 18" id="KW-0812">Transmembrane</keyword>
<evidence type="ECO:0000256" key="3">
    <source>
        <dbReference type="ARBA" id="ARBA00005119"/>
    </source>
</evidence>
<proteinExistence type="inferred from homology"/>
<keyword evidence="8" id="KW-1003">Cell membrane</keyword>
<feature type="transmembrane region" description="Helical" evidence="19">
    <location>
        <begin position="6"/>
        <end position="39"/>
    </location>
</feature>
<sequence>MFKQRLISGIILVLIAFVTLYYGGFLTFFVVGAISLIGVFELLRVIQMEKSALGVIVYTGSVLYYLLLLLGLEQYVMQLALLVLILLIAVYVFTFPKYEISSIAISYFALFYVTVMLSCIYRIRMLSDGAYMVVLVFLSAWGNDTLAYCTGRLIGKHKMSPILSPKKTVEGAIGGVIGAGLLGCLYGLFAKQFLSVNYNLIVVFGIVCAVGGLISIIGDLGASAIKRNYDIKDYSHLIPGHGGILDRFDSIIFTAPIIYYMLVMVVGLK</sequence>
<dbReference type="PANTHER" id="PTHR46382:SF1">
    <property type="entry name" value="PHOSPHATIDATE CYTIDYLYLTRANSFERASE"/>
    <property type="match status" value="1"/>
</dbReference>
<protein>
    <recommendedName>
        <fullName evidence="7 18">Phosphatidate cytidylyltransferase</fullName>
        <ecNumber evidence="6 18">2.7.7.41</ecNumber>
    </recommendedName>
</protein>
<feature type="transmembrane region" description="Helical" evidence="19">
    <location>
        <begin position="51"/>
        <end position="69"/>
    </location>
</feature>
<evidence type="ECO:0000256" key="5">
    <source>
        <dbReference type="ARBA" id="ARBA00010185"/>
    </source>
</evidence>
<evidence type="ECO:0000313" key="20">
    <source>
        <dbReference type="EMBL" id="CUM86055.1"/>
    </source>
</evidence>
<evidence type="ECO:0000313" key="29">
    <source>
        <dbReference type="Proteomes" id="UP000283497"/>
    </source>
</evidence>
<keyword evidence="14" id="KW-0443">Lipid metabolism</keyword>
<dbReference type="UniPathway" id="UPA00557">
    <property type="reaction ID" value="UER00614"/>
</dbReference>
<keyword evidence="9" id="KW-0444">Lipid biosynthesis</keyword>
<dbReference type="PROSITE" id="PS01315">
    <property type="entry name" value="CDS"/>
    <property type="match status" value="1"/>
</dbReference>
<evidence type="ECO:0000256" key="15">
    <source>
        <dbReference type="ARBA" id="ARBA00023136"/>
    </source>
</evidence>
<comment type="catalytic activity">
    <reaction evidence="1 18">
        <text>a 1,2-diacyl-sn-glycero-3-phosphate + CTP + H(+) = a CDP-1,2-diacyl-sn-glycerol + diphosphate</text>
        <dbReference type="Rhea" id="RHEA:16229"/>
        <dbReference type="ChEBI" id="CHEBI:15378"/>
        <dbReference type="ChEBI" id="CHEBI:33019"/>
        <dbReference type="ChEBI" id="CHEBI:37563"/>
        <dbReference type="ChEBI" id="CHEBI:58332"/>
        <dbReference type="ChEBI" id="CHEBI:58608"/>
        <dbReference type="EC" id="2.7.7.41"/>
    </reaction>
</comment>
<evidence type="ECO:0000256" key="6">
    <source>
        <dbReference type="ARBA" id="ARBA00012487"/>
    </source>
</evidence>
<comment type="pathway">
    <text evidence="4">Lipid metabolism.</text>
</comment>
<dbReference type="GO" id="GO:0004605">
    <property type="term" value="F:phosphatidate cytidylyltransferase activity"/>
    <property type="evidence" value="ECO:0007669"/>
    <property type="project" value="UniProtKB-EC"/>
</dbReference>
<dbReference type="OrthoDB" id="9799199at2"/>
<accession>A0A173S846</accession>
<keyword evidence="12 18" id="KW-0548">Nucleotidyltransferase</keyword>
<dbReference type="Proteomes" id="UP000283700">
    <property type="component" value="Unassembled WGS sequence"/>
</dbReference>
<evidence type="ECO:0000256" key="11">
    <source>
        <dbReference type="ARBA" id="ARBA00022692"/>
    </source>
</evidence>
<evidence type="ECO:0000256" key="13">
    <source>
        <dbReference type="ARBA" id="ARBA00022989"/>
    </source>
</evidence>
<keyword evidence="10 18" id="KW-0808">Transferase</keyword>
<evidence type="ECO:0000313" key="24">
    <source>
        <dbReference type="EMBL" id="RHK39251.1"/>
    </source>
</evidence>